<keyword evidence="2" id="KW-1185">Reference proteome</keyword>
<evidence type="ECO:0008006" key="3">
    <source>
        <dbReference type="Google" id="ProtNLM"/>
    </source>
</evidence>
<reference evidence="1 2" key="1">
    <citation type="submission" date="2022-10" db="EMBL/GenBank/DDBJ databases">
        <title>Alteromonas sp. chi3 Genome sequencing.</title>
        <authorList>
            <person name="Park S."/>
        </authorList>
    </citation>
    <scope>NUCLEOTIDE SEQUENCE [LARGE SCALE GENOMIC DNA]</scope>
    <source>
        <strain evidence="2">chi3</strain>
    </source>
</reference>
<name>A0ABT5L4I6_9ALTE</name>
<evidence type="ECO:0000313" key="2">
    <source>
        <dbReference type="Proteomes" id="UP001218788"/>
    </source>
</evidence>
<proteinExistence type="predicted"/>
<accession>A0ABT5L4I6</accession>
<gene>
    <name evidence="1" type="ORF">OIK42_14485</name>
</gene>
<evidence type="ECO:0000313" key="1">
    <source>
        <dbReference type="EMBL" id="MDC8831963.1"/>
    </source>
</evidence>
<comment type="caution">
    <text evidence="1">The sequence shown here is derived from an EMBL/GenBank/DDBJ whole genome shotgun (WGS) entry which is preliminary data.</text>
</comment>
<protein>
    <recommendedName>
        <fullName evidence="3">Sel1 repeat family protein</fullName>
    </recommendedName>
</protein>
<organism evidence="1 2">
    <name type="scientific">Alteromonas gilva</name>
    <dbReference type="NCBI Taxonomy" id="2987522"/>
    <lineage>
        <taxon>Bacteria</taxon>
        <taxon>Pseudomonadati</taxon>
        <taxon>Pseudomonadota</taxon>
        <taxon>Gammaproteobacteria</taxon>
        <taxon>Alteromonadales</taxon>
        <taxon>Alteromonadaceae</taxon>
        <taxon>Alteromonas/Salinimonas group</taxon>
        <taxon>Alteromonas</taxon>
    </lineage>
</organism>
<dbReference type="EMBL" id="JAQQXP010000002">
    <property type="protein sequence ID" value="MDC8831963.1"/>
    <property type="molecule type" value="Genomic_DNA"/>
</dbReference>
<sequence length="80" mass="9190">MTALHIEALKHAEQGNWDAAHDLVQDRNDTLSCLIHGYLHREEGDEFNARYWYQRAGQSMPATSLNDELARLYSMAQDAQ</sequence>
<dbReference type="Proteomes" id="UP001218788">
    <property type="component" value="Unassembled WGS sequence"/>
</dbReference>
<dbReference type="RefSeq" id="WP_273641747.1">
    <property type="nucleotide sequence ID" value="NZ_JAQQXP010000002.1"/>
</dbReference>